<gene>
    <name evidence="4" type="ORF">LCGC14_2289920</name>
</gene>
<dbReference type="GO" id="GO:0015935">
    <property type="term" value="C:small ribosomal subunit"/>
    <property type="evidence" value="ECO:0007669"/>
    <property type="project" value="TreeGrafter"/>
</dbReference>
<proteinExistence type="inferred from homology"/>
<feature type="compositionally biased region" description="Basic and acidic residues" evidence="3">
    <location>
        <begin position="126"/>
        <end position="136"/>
    </location>
</feature>
<sequence>MLRIRLSRVGKRKQPSYRLVVADSRAPRDGAFIKIIGHYNPRTEPTTLVVKEEEAVEWLRRGAQPSETVAKLLTRIGVMERAGRAPVVWDRKTPVKPKKAKEEAPAEAPAAEAKAEAEPEAEAPAEEAKAEAEPKAKATTKKAKAEAEPAAKATTKKAKAKTKPKAKPAEADAEAESESAQGSKATE</sequence>
<feature type="compositionally biased region" description="Polar residues" evidence="3">
    <location>
        <begin position="178"/>
        <end position="187"/>
    </location>
</feature>
<dbReference type="AlphaFoldDB" id="A0A0F9CS31"/>
<keyword evidence="2" id="KW-0687">Ribonucleoprotein</keyword>
<accession>A0A0F9CS31</accession>
<name>A0A0F9CS31_9ZZZZ</name>
<dbReference type="InterPro" id="IPR000307">
    <property type="entry name" value="Ribosomal_bS16"/>
</dbReference>
<protein>
    <recommendedName>
        <fullName evidence="5">30S ribosomal protein S16</fullName>
    </recommendedName>
</protein>
<dbReference type="Pfam" id="PF00886">
    <property type="entry name" value="Ribosomal_S16"/>
    <property type="match status" value="1"/>
</dbReference>
<dbReference type="NCBIfam" id="TIGR00002">
    <property type="entry name" value="S16"/>
    <property type="match status" value="1"/>
</dbReference>
<dbReference type="GO" id="GO:0006412">
    <property type="term" value="P:translation"/>
    <property type="evidence" value="ECO:0007669"/>
    <property type="project" value="InterPro"/>
</dbReference>
<dbReference type="InterPro" id="IPR023803">
    <property type="entry name" value="Ribosomal_bS16_dom_sf"/>
</dbReference>
<keyword evidence="1" id="KW-0689">Ribosomal protein</keyword>
<evidence type="ECO:0000256" key="1">
    <source>
        <dbReference type="ARBA" id="ARBA00022980"/>
    </source>
</evidence>
<organism evidence="4">
    <name type="scientific">marine sediment metagenome</name>
    <dbReference type="NCBI Taxonomy" id="412755"/>
    <lineage>
        <taxon>unclassified sequences</taxon>
        <taxon>metagenomes</taxon>
        <taxon>ecological metagenomes</taxon>
    </lineage>
</organism>
<dbReference type="PROSITE" id="PS00732">
    <property type="entry name" value="RIBOSOMAL_S16"/>
    <property type="match status" value="1"/>
</dbReference>
<evidence type="ECO:0000256" key="2">
    <source>
        <dbReference type="ARBA" id="ARBA00023274"/>
    </source>
</evidence>
<dbReference type="PANTHER" id="PTHR12919">
    <property type="entry name" value="30S RIBOSOMAL PROTEIN S16"/>
    <property type="match status" value="1"/>
</dbReference>
<comment type="caution">
    <text evidence="4">The sequence shown here is derived from an EMBL/GenBank/DDBJ whole genome shotgun (WGS) entry which is preliminary data.</text>
</comment>
<evidence type="ECO:0000256" key="3">
    <source>
        <dbReference type="SAM" id="MobiDB-lite"/>
    </source>
</evidence>
<dbReference type="InterPro" id="IPR020592">
    <property type="entry name" value="Ribosomal_bS16_CS"/>
</dbReference>
<dbReference type="HAMAP" id="MF_00385">
    <property type="entry name" value="Ribosomal_bS16"/>
    <property type="match status" value="1"/>
</dbReference>
<reference evidence="4" key="1">
    <citation type="journal article" date="2015" name="Nature">
        <title>Complex archaea that bridge the gap between prokaryotes and eukaryotes.</title>
        <authorList>
            <person name="Spang A."/>
            <person name="Saw J.H."/>
            <person name="Jorgensen S.L."/>
            <person name="Zaremba-Niedzwiedzka K."/>
            <person name="Martijn J."/>
            <person name="Lind A.E."/>
            <person name="van Eijk R."/>
            <person name="Schleper C."/>
            <person name="Guy L."/>
            <person name="Ettema T.J."/>
        </authorList>
    </citation>
    <scope>NUCLEOTIDE SEQUENCE</scope>
</reference>
<dbReference type="PANTHER" id="PTHR12919:SF20">
    <property type="entry name" value="SMALL RIBOSOMAL SUBUNIT PROTEIN BS16M"/>
    <property type="match status" value="1"/>
</dbReference>
<evidence type="ECO:0000313" key="4">
    <source>
        <dbReference type="EMBL" id="KKL51994.1"/>
    </source>
</evidence>
<feature type="compositionally biased region" description="Basic residues" evidence="3">
    <location>
        <begin position="154"/>
        <end position="166"/>
    </location>
</feature>
<evidence type="ECO:0008006" key="5">
    <source>
        <dbReference type="Google" id="ProtNLM"/>
    </source>
</evidence>
<dbReference type="EMBL" id="LAZR01032048">
    <property type="protein sequence ID" value="KKL51994.1"/>
    <property type="molecule type" value="Genomic_DNA"/>
</dbReference>
<dbReference type="SUPFAM" id="SSF54565">
    <property type="entry name" value="Ribosomal protein S16"/>
    <property type="match status" value="1"/>
</dbReference>
<dbReference type="GO" id="GO:0005737">
    <property type="term" value="C:cytoplasm"/>
    <property type="evidence" value="ECO:0007669"/>
    <property type="project" value="UniProtKB-ARBA"/>
</dbReference>
<dbReference type="GO" id="GO:0003735">
    <property type="term" value="F:structural constituent of ribosome"/>
    <property type="evidence" value="ECO:0007669"/>
    <property type="project" value="InterPro"/>
</dbReference>
<feature type="region of interest" description="Disordered" evidence="3">
    <location>
        <begin position="88"/>
        <end position="187"/>
    </location>
</feature>
<dbReference type="Gene3D" id="3.30.1320.10">
    <property type="match status" value="1"/>
</dbReference>